<feature type="transmembrane region" description="Helical" evidence="1">
    <location>
        <begin position="69"/>
        <end position="92"/>
    </location>
</feature>
<keyword evidence="3" id="KW-1185">Reference proteome</keyword>
<dbReference type="Proteomes" id="UP001231915">
    <property type="component" value="Unassembled WGS sequence"/>
</dbReference>
<evidence type="ECO:0000313" key="3">
    <source>
        <dbReference type="Proteomes" id="UP001231915"/>
    </source>
</evidence>
<dbReference type="RefSeq" id="WP_284136022.1">
    <property type="nucleotide sequence ID" value="NZ_JASJUT010000001.1"/>
</dbReference>
<organism evidence="2 3">
    <name type="scientific">Pseudoalteromonas obscura</name>
    <dbReference type="NCBI Taxonomy" id="3048491"/>
    <lineage>
        <taxon>Bacteria</taxon>
        <taxon>Pseudomonadati</taxon>
        <taxon>Pseudomonadota</taxon>
        <taxon>Gammaproteobacteria</taxon>
        <taxon>Alteromonadales</taxon>
        <taxon>Pseudoalteromonadaceae</taxon>
        <taxon>Pseudoalteromonas</taxon>
    </lineage>
</organism>
<evidence type="ECO:0000313" key="2">
    <source>
        <dbReference type="EMBL" id="MDK2593591.1"/>
    </source>
</evidence>
<feature type="transmembrane region" description="Helical" evidence="1">
    <location>
        <begin position="112"/>
        <end position="129"/>
    </location>
</feature>
<dbReference type="EMBL" id="JASJUT010000001">
    <property type="protein sequence ID" value="MDK2593591.1"/>
    <property type="molecule type" value="Genomic_DNA"/>
</dbReference>
<proteinExistence type="predicted"/>
<sequence length="130" mass="13490">MNDKVTKWLIFGAGLALVPLLAVWICRLIFGQDSSLVNLLSQGELLLITAGLCAAGIGELIGSGEDYKIAKIISGGISVGMLLVSALIFSIVSNPAILNTPPNVDVISTASIIIYCCAFLSSGTCAYLAE</sequence>
<keyword evidence="1" id="KW-0812">Transmembrane</keyword>
<reference evidence="2 3" key="1">
    <citation type="submission" date="2023-05" db="EMBL/GenBank/DDBJ databases">
        <title>Pseudoalteromonas ardens sp. nov., Pseudoalteromonas obscura sp. nov., and Pseudoalteromonas umbrosa sp. nov., isolated from the coral Montipora capitata.</title>
        <authorList>
            <person name="Thomas E.M."/>
            <person name="Smith E.M."/>
            <person name="Papke E."/>
            <person name="Shlafstein M.D."/>
            <person name="Oline D.K."/>
            <person name="Videau P."/>
            <person name="Saw J.H."/>
            <person name="Strangman W.K."/>
            <person name="Ushijima B."/>
        </authorList>
    </citation>
    <scope>NUCLEOTIDE SEQUENCE [LARGE SCALE GENOMIC DNA]</scope>
    <source>
        <strain evidence="2 3">P94</strain>
    </source>
</reference>
<keyword evidence="1" id="KW-1133">Transmembrane helix</keyword>
<gene>
    <name evidence="2" type="ORF">QNM18_00745</name>
</gene>
<accession>A0ABT7EE86</accession>
<feature type="transmembrane region" description="Helical" evidence="1">
    <location>
        <begin position="9"/>
        <end position="30"/>
    </location>
</feature>
<protein>
    <submittedName>
        <fullName evidence="2">Uncharacterized protein</fullName>
    </submittedName>
</protein>
<evidence type="ECO:0000256" key="1">
    <source>
        <dbReference type="SAM" id="Phobius"/>
    </source>
</evidence>
<feature type="transmembrane region" description="Helical" evidence="1">
    <location>
        <begin position="36"/>
        <end position="57"/>
    </location>
</feature>
<name>A0ABT7EE86_9GAMM</name>
<comment type="caution">
    <text evidence="2">The sequence shown here is derived from an EMBL/GenBank/DDBJ whole genome shotgun (WGS) entry which is preliminary data.</text>
</comment>
<keyword evidence="1" id="KW-0472">Membrane</keyword>